<dbReference type="PANTHER" id="PTHR45824:SF29">
    <property type="entry name" value="GH16843P"/>
    <property type="match status" value="1"/>
</dbReference>
<dbReference type="GO" id="GO:0008526">
    <property type="term" value="F:phosphatidylinositol transfer activity"/>
    <property type="evidence" value="ECO:0007669"/>
    <property type="project" value="TreeGrafter"/>
</dbReference>
<dbReference type="SUPFAM" id="SSF52087">
    <property type="entry name" value="CRAL/TRIO domain"/>
    <property type="match status" value="1"/>
</dbReference>
<accession>A0A0L0HFP1</accession>
<dbReference type="OMA" id="DIHARPC"/>
<dbReference type="GeneID" id="27688612"/>
<evidence type="ECO:0000259" key="2">
    <source>
        <dbReference type="PROSITE" id="PS50191"/>
    </source>
</evidence>
<dbReference type="InterPro" id="IPR001251">
    <property type="entry name" value="CRAL-TRIO_dom"/>
</dbReference>
<evidence type="ECO:0000313" key="4">
    <source>
        <dbReference type="Proteomes" id="UP000053201"/>
    </source>
</evidence>
<protein>
    <recommendedName>
        <fullName evidence="2">CRAL-TRIO domain-containing protein</fullName>
    </recommendedName>
</protein>
<dbReference type="InterPro" id="IPR036273">
    <property type="entry name" value="CRAL/TRIO_N_dom_sf"/>
</dbReference>
<dbReference type="InterPro" id="IPR011074">
    <property type="entry name" value="CRAL/TRIO_N_dom"/>
</dbReference>
<organism evidence="3 4">
    <name type="scientific">Spizellomyces punctatus (strain DAOM BR117)</name>
    <dbReference type="NCBI Taxonomy" id="645134"/>
    <lineage>
        <taxon>Eukaryota</taxon>
        <taxon>Fungi</taxon>
        <taxon>Fungi incertae sedis</taxon>
        <taxon>Chytridiomycota</taxon>
        <taxon>Chytridiomycota incertae sedis</taxon>
        <taxon>Chytridiomycetes</taxon>
        <taxon>Spizellomycetales</taxon>
        <taxon>Spizellomycetaceae</taxon>
        <taxon>Spizellomyces</taxon>
    </lineage>
</organism>
<name>A0A0L0HFP1_SPIPD</name>
<dbReference type="Proteomes" id="UP000053201">
    <property type="component" value="Unassembled WGS sequence"/>
</dbReference>
<dbReference type="InterPro" id="IPR036865">
    <property type="entry name" value="CRAL-TRIO_dom_sf"/>
</dbReference>
<evidence type="ECO:0000313" key="3">
    <source>
        <dbReference type="EMBL" id="KNC99846.1"/>
    </source>
</evidence>
<feature type="domain" description="CRAL-TRIO" evidence="2">
    <location>
        <begin position="106"/>
        <end position="286"/>
    </location>
</feature>
<feature type="region of interest" description="Disordered" evidence="1">
    <location>
        <begin position="1"/>
        <end position="24"/>
    </location>
</feature>
<gene>
    <name evidence="3" type="ORF">SPPG_05220</name>
</gene>
<dbReference type="Gene3D" id="3.40.525.10">
    <property type="entry name" value="CRAL-TRIO lipid binding domain"/>
    <property type="match status" value="1"/>
</dbReference>
<reference evidence="3 4" key="1">
    <citation type="submission" date="2009-08" db="EMBL/GenBank/DDBJ databases">
        <title>The Genome Sequence of Spizellomyces punctatus strain DAOM BR117.</title>
        <authorList>
            <consortium name="The Broad Institute Genome Sequencing Platform"/>
            <person name="Russ C."/>
            <person name="Cuomo C."/>
            <person name="Shea T."/>
            <person name="Young S.K."/>
            <person name="Zeng Q."/>
            <person name="Koehrsen M."/>
            <person name="Haas B."/>
            <person name="Borodovsky M."/>
            <person name="Guigo R."/>
            <person name="Alvarado L."/>
            <person name="Berlin A."/>
            <person name="Bochicchio J."/>
            <person name="Borenstein D."/>
            <person name="Chapman S."/>
            <person name="Chen Z."/>
            <person name="Engels R."/>
            <person name="Freedman E."/>
            <person name="Gellesch M."/>
            <person name="Goldberg J."/>
            <person name="Griggs A."/>
            <person name="Gujja S."/>
            <person name="Heiman D."/>
            <person name="Hepburn T."/>
            <person name="Howarth C."/>
            <person name="Jen D."/>
            <person name="Larson L."/>
            <person name="Lewis B."/>
            <person name="Mehta T."/>
            <person name="Park D."/>
            <person name="Pearson M."/>
            <person name="Roberts A."/>
            <person name="Saif S."/>
            <person name="Shenoy N."/>
            <person name="Sisk P."/>
            <person name="Stolte C."/>
            <person name="Sykes S."/>
            <person name="Thomson T."/>
            <person name="Walk T."/>
            <person name="White J."/>
            <person name="Yandava C."/>
            <person name="Burger G."/>
            <person name="Gray M.W."/>
            <person name="Holland P.W.H."/>
            <person name="King N."/>
            <person name="Lang F.B.F."/>
            <person name="Roger A.J."/>
            <person name="Ruiz-Trillo I."/>
            <person name="Lander E."/>
            <person name="Nusbaum C."/>
        </authorList>
    </citation>
    <scope>NUCLEOTIDE SEQUENCE [LARGE SCALE GENOMIC DNA]</scope>
    <source>
        <strain evidence="3 4">DAOM BR117</strain>
    </source>
</reference>
<dbReference type="SMART" id="SM01100">
    <property type="entry name" value="CRAL_TRIO_N"/>
    <property type="match status" value="1"/>
</dbReference>
<dbReference type="RefSeq" id="XP_016607886.1">
    <property type="nucleotide sequence ID" value="XM_016753443.1"/>
</dbReference>
<dbReference type="AlphaFoldDB" id="A0A0L0HFP1"/>
<dbReference type="SUPFAM" id="SSF46938">
    <property type="entry name" value="CRAL/TRIO N-terminal domain"/>
    <property type="match status" value="1"/>
</dbReference>
<dbReference type="EMBL" id="KQ257457">
    <property type="protein sequence ID" value="KNC99846.1"/>
    <property type="molecule type" value="Genomic_DNA"/>
</dbReference>
<dbReference type="PANTHER" id="PTHR45824">
    <property type="entry name" value="GH16843P"/>
    <property type="match status" value="1"/>
</dbReference>
<dbReference type="InParanoid" id="A0A0L0HFP1"/>
<dbReference type="VEuPathDB" id="FungiDB:SPPG_05220"/>
<evidence type="ECO:0000256" key="1">
    <source>
        <dbReference type="SAM" id="MobiDB-lite"/>
    </source>
</evidence>
<keyword evidence="4" id="KW-1185">Reference proteome</keyword>
<dbReference type="STRING" id="645134.A0A0L0HFP1"/>
<dbReference type="PRINTS" id="PR00180">
    <property type="entry name" value="CRETINALDHBP"/>
</dbReference>
<dbReference type="PROSITE" id="PS50191">
    <property type="entry name" value="CRAL_TRIO"/>
    <property type="match status" value="1"/>
</dbReference>
<dbReference type="Pfam" id="PF00650">
    <property type="entry name" value="CRAL_TRIO"/>
    <property type="match status" value="1"/>
</dbReference>
<dbReference type="Pfam" id="PF03765">
    <property type="entry name" value="CRAL_TRIO_N"/>
    <property type="match status" value="1"/>
</dbReference>
<dbReference type="CDD" id="cd00170">
    <property type="entry name" value="SEC14"/>
    <property type="match status" value="1"/>
</dbReference>
<dbReference type="OrthoDB" id="75724at2759"/>
<feature type="compositionally biased region" description="Low complexity" evidence="1">
    <location>
        <begin position="7"/>
        <end position="17"/>
    </location>
</feature>
<dbReference type="SMART" id="SM00516">
    <property type="entry name" value="SEC14"/>
    <property type="match status" value="1"/>
</dbReference>
<dbReference type="eggNOG" id="KOG1470">
    <property type="taxonomic scope" value="Eukaryota"/>
</dbReference>
<sequence>MSLATLPTKTSYPITTPSSPPPVPDNWPRCLYNEEQIAQLDQLKELVPPLLTTGDERTEEEAWCDDACLLRYLRATKWNVPAAAKRLENTLIWRREYKPHKIDPAEVEEEAKMGKQIVSGFDLQGRPLIYMIPRKEHTKTYDRQLRFVVFNLERAIRAMPPGVESLNLVIDYEGVSVRTSPPSSQAKKVLAILGDHYPERLGMGFMINPSWYLWVFFKIIGPFLDPITRSKIHFVNLKKQADFNTNTNEGESGKEVEGMGGWTNIRYYIGPDQLLKEYGGEVEYEHVHDIYWKAITA</sequence>
<proteinExistence type="predicted"/>
<dbReference type="InterPro" id="IPR052578">
    <property type="entry name" value="PI_Transfer_CRAL-TRIO"/>
</dbReference>